<reference evidence="2" key="1">
    <citation type="submission" date="2019-12" db="EMBL/GenBank/DDBJ databases">
        <title>High-Quality draft genome sequences of three cyanobacteria isolated from the limestone walls of the Old Cathedral of Coimbra.</title>
        <authorList>
            <person name="Tiago I."/>
            <person name="Soares F."/>
            <person name="Portugal A."/>
        </authorList>
    </citation>
    <scope>NUCLEOTIDE SEQUENCE</scope>
    <source>
        <strain evidence="2">A</strain>
    </source>
</reference>
<organism evidence="2 3">
    <name type="scientific">Myxacorys almedinensis A</name>
    <dbReference type="NCBI Taxonomy" id="2690445"/>
    <lineage>
        <taxon>Bacteria</taxon>
        <taxon>Bacillati</taxon>
        <taxon>Cyanobacteriota</taxon>
        <taxon>Cyanophyceae</taxon>
        <taxon>Leptolyngbyales</taxon>
        <taxon>Leptolyngbyaceae</taxon>
        <taxon>Myxacorys</taxon>
        <taxon>Myxacorys almedinensis</taxon>
    </lineage>
</organism>
<evidence type="ECO:0000256" key="1">
    <source>
        <dbReference type="SAM" id="MobiDB-lite"/>
    </source>
</evidence>
<evidence type="ECO:0000313" key="2">
    <source>
        <dbReference type="EMBL" id="NDJ16914.1"/>
    </source>
</evidence>
<dbReference type="EMBL" id="WVIE01000005">
    <property type="protein sequence ID" value="NDJ16914.1"/>
    <property type="molecule type" value="Genomic_DNA"/>
</dbReference>
<keyword evidence="3" id="KW-1185">Reference proteome</keyword>
<proteinExistence type="predicted"/>
<name>A0A8J7YZG8_9CYAN</name>
<evidence type="ECO:0000313" key="3">
    <source>
        <dbReference type="Proteomes" id="UP000646053"/>
    </source>
</evidence>
<dbReference type="RefSeq" id="WP_162422416.1">
    <property type="nucleotide sequence ID" value="NZ_WVIE01000005.1"/>
</dbReference>
<dbReference type="InterPro" id="IPR013783">
    <property type="entry name" value="Ig-like_fold"/>
</dbReference>
<comment type="caution">
    <text evidence="2">The sequence shown here is derived from an EMBL/GenBank/DDBJ whole genome shotgun (WGS) entry which is preliminary data.</text>
</comment>
<dbReference type="AlphaFoldDB" id="A0A8J7YZG8"/>
<dbReference type="SUPFAM" id="SSF56935">
    <property type="entry name" value="Porins"/>
    <property type="match status" value="1"/>
</dbReference>
<dbReference type="Gene3D" id="2.60.40.10">
    <property type="entry name" value="Immunoglobulins"/>
    <property type="match status" value="1"/>
</dbReference>
<sequence length="1163" mass="126760">MSQKDYSSFTVCLLGMLIAEIMGLMAVLPSPKTLAATPIASATQPVVQAPIAQRAPTVEASPEASSLTIVSPAPNAIADIPSTTVIVKYALDHQLELRINGTLVNASLIGRTETDAQTKHITQTWYGVTLKDGENVITAQTLANGKVEKTSSVVVQVRGTAAQLTLRTVETRVPADGRSTITLVGQLLDAIGNRSNRDAIMTLNSTAGEFIEPDANPEQPGYQVKAIRGEFQTTLRSGIQAQTVRIQATTDRLEAFTQVQFETDLRSSIVTGSIDLRFGKRGTDFYRSFQDFLPPDGKNNYRLEGRGAVFATGKVRDWLVTGAYNSDRALNQTCDGTAYLFRDQQFCDQTYPVYGDSSRVDVLTPSIDSVFLKVERTSPTTNGIDYLMWGDYNTEEFAARSQQFTATSRQLHGFKSNYNIANLQLSAFYGNNVQGFQRDTIAPDGTSGVYFLSRRLIIGGSETVFLETEELNRPGTVLGRTSLNRGVDYEIDYDRGTLLFRQPILRTDVSPLGEVLVRRIVTTYQYEDQQGDKSDIFAGRAVYHFSKTPGQERWIGATYLRESQGIREFELYGSDALISFSNGSIIAEYARSSNRSDVLGLVSGSAYRLEANAQIAAGIQARGYYRSTDTGFANDATVSFVPGQTRYGAEVTGAVSATTKLRAQYDHEDNIGIAPRRIDTFQDLFAPRTEAIPGTQVDNSLTTIALGVQQRFGNAALNVDVLHRDRTDRLSPDSSGSSDQLRSRLSLPLTSTLTFLAQNETTLSAKTDAVYSDRTGLGLSWAVMPGMSLDLTQQFYTRGHYAGQSITNLGFNSEYKFGSDTTLHARYGIIGGANSWTTQGAIGVNQGVTITPGLRMDLAYERIFGDFLGSTGAGTRFAQPFAVGQSASALGLQSGDNYSAGIEYTGSKEFQASARYEHRNSSGGDNTVISAAATGKISPALTALIRYQQANAANQTLIGLDDTKNLKLGLAYRDPNDDKFNALLRFEYRKNPSTIPDTVLFGTGTGTEDRTIALEGIYAPTWRWEFYGKYALRHSTSYLANDLVGTGNVSLAQLRATYRFGYSWDLVGEVRRISQSSAGYSETGLLLEAGYYLTPNLRLAAGYSFGRVSDRDFDGSRSAGGFYAGLTIKLNELFNGFGLQKAAPPQQQASTVKPTTASMPEKQ</sequence>
<feature type="region of interest" description="Disordered" evidence="1">
    <location>
        <begin position="1141"/>
        <end position="1163"/>
    </location>
</feature>
<feature type="compositionally biased region" description="Polar residues" evidence="1">
    <location>
        <begin position="1145"/>
        <end position="1163"/>
    </location>
</feature>
<gene>
    <name evidence="2" type="ORF">GS601_06365</name>
</gene>
<accession>A0A8J7YZG8</accession>
<protein>
    <submittedName>
        <fullName evidence="2">TonB-dependent receptor</fullName>
    </submittedName>
</protein>
<keyword evidence="2" id="KW-0675">Receptor</keyword>
<dbReference type="Proteomes" id="UP000646053">
    <property type="component" value="Unassembled WGS sequence"/>
</dbReference>